<reference evidence="2" key="1">
    <citation type="submission" date="2011-08" db="EMBL/GenBank/DDBJ databases">
        <authorList>
            <person name="Rombauts S."/>
        </authorList>
    </citation>
    <scope>NUCLEOTIDE SEQUENCE</scope>
    <source>
        <strain evidence="2">London</strain>
    </source>
</reference>
<proteinExistence type="predicted"/>
<dbReference type="EnsemblMetazoa" id="tetur22g01880.1">
    <property type="protein sequence ID" value="tetur22g01880.1"/>
    <property type="gene ID" value="tetur22g01880"/>
</dbReference>
<name>T1KV00_TETUR</name>
<dbReference type="Proteomes" id="UP000015104">
    <property type="component" value="Unassembled WGS sequence"/>
</dbReference>
<accession>T1KV00</accession>
<organism evidence="1 2">
    <name type="scientific">Tetranychus urticae</name>
    <name type="common">Two-spotted spider mite</name>
    <dbReference type="NCBI Taxonomy" id="32264"/>
    <lineage>
        <taxon>Eukaryota</taxon>
        <taxon>Metazoa</taxon>
        <taxon>Ecdysozoa</taxon>
        <taxon>Arthropoda</taxon>
        <taxon>Chelicerata</taxon>
        <taxon>Arachnida</taxon>
        <taxon>Acari</taxon>
        <taxon>Acariformes</taxon>
        <taxon>Trombidiformes</taxon>
        <taxon>Prostigmata</taxon>
        <taxon>Eleutherengona</taxon>
        <taxon>Raphignathae</taxon>
        <taxon>Tetranychoidea</taxon>
        <taxon>Tetranychidae</taxon>
        <taxon>Tetranychus</taxon>
    </lineage>
</organism>
<dbReference type="HOGENOM" id="CLU_3208238_0_0_1"/>
<reference evidence="1" key="2">
    <citation type="submission" date="2015-06" db="UniProtKB">
        <authorList>
            <consortium name="EnsemblMetazoa"/>
        </authorList>
    </citation>
    <scope>IDENTIFICATION</scope>
</reference>
<dbReference type="EMBL" id="CAEY01000587">
    <property type="status" value="NOT_ANNOTATED_CDS"/>
    <property type="molecule type" value="Genomic_DNA"/>
</dbReference>
<keyword evidence="2" id="KW-1185">Reference proteome</keyword>
<sequence>MWFHRHQACLCVPTLHLPIILPVNITSRFAKYSNMDVKEQTDGNG</sequence>
<dbReference type="AlphaFoldDB" id="T1KV00"/>
<evidence type="ECO:0000313" key="2">
    <source>
        <dbReference type="Proteomes" id="UP000015104"/>
    </source>
</evidence>
<protein>
    <submittedName>
        <fullName evidence="1">Uncharacterized protein</fullName>
    </submittedName>
</protein>
<evidence type="ECO:0000313" key="1">
    <source>
        <dbReference type="EnsemblMetazoa" id="tetur22g01880.1"/>
    </source>
</evidence>